<organism evidence="1 2">
    <name type="scientific">Acholeplasma brassicae</name>
    <dbReference type="NCBI Taxonomy" id="61635"/>
    <lineage>
        <taxon>Bacteria</taxon>
        <taxon>Bacillati</taxon>
        <taxon>Mycoplasmatota</taxon>
        <taxon>Mollicutes</taxon>
        <taxon>Acholeplasmatales</taxon>
        <taxon>Acholeplasmataceae</taxon>
        <taxon>Acholeplasma</taxon>
    </lineage>
</organism>
<dbReference type="InterPro" id="IPR029063">
    <property type="entry name" value="SAM-dependent_MTases_sf"/>
</dbReference>
<dbReference type="PANTHER" id="PTHR38451:SF1">
    <property type="entry name" value="TRNA (ADENINE(22)-N(1))-METHYLTRANSFERASE"/>
    <property type="match status" value="1"/>
</dbReference>
<reference evidence="1 2" key="1">
    <citation type="journal article" date="2013" name="J. Mol. Microbiol. Biotechnol.">
        <title>Analysis of the Complete Genomes of Acholeplasma brassicae , A. palmae and A. laidlawii and Their Comparison to the Obligate Parasites from ' Candidatus Phytoplasma'.</title>
        <authorList>
            <person name="Kube M."/>
            <person name="Siewert C."/>
            <person name="Migdoll A.M."/>
            <person name="Duduk B."/>
            <person name="Holz S."/>
            <person name="Rabus R."/>
            <person name="Seemuller E."/>
            <person name="Mitrovic J."/>
            <person name="Muller I."/>
            <person name="Buttner C."/>
            <person name="Reinhardt R."/>
        </authorList>
    </citation>
    <scope>NUCLEOTIDE SEQUENCE [LARGE SCALE GENOMIC DNA]</scope>
    <source>
        <strain evidence="2">0502</strain>
    </source>
</reference>
<evidence type="ECO:0000313" key="2">
    <source>
        <dbReference type="Proteomes" id="UP000032737"/>
    </source>
</evidence>
<gene>
    <name evidence="1" type="ORF">BN85307200</name>
</gene>
<protein>
    <recommendedName>
        <fullName evidence="3">SAM-dependent methyltransferase</fullName>
    </recommendedName>
</protein>
<dbReference type="RefSeq" id="WP_030004601.1">
    <property type="nucleotide sequence ID" value="NC_022549.1"/>
</dbReference>
<accession>U4KNC2</accession>
<proteinExistence type="predicted"/>
<dbReference type="HOGENOM" id="CLU_071037_2_0_14"/>
<dbReference type="GO" id="GO:0160105">
    <property type="term" value="F:tRNA (adenine(22)-N1)-methyltransferase activity"/>
    <property type="evidence" value="ECO:0007669"/>
    <property type="project" value="InterPro"/>
</dbReference>
<name>U4KNC2_9MOLU</name>
<keyword evidence="2" id="KW-1185">Reference proteome</keyword>
<dbReference type="SUPFAM" id="SSF53335">
    <property type="entry name" value="S-adenosyl-L-methionine-dependent methyltransferases"/>
    <property type="match status" value="1"/>
</dbReference>
<dbReference type="STRING" id="61635.BN85307200"/>
<dbReference type="OrthoDB" id="384479at2"/>
<evidence type="ECO:0000313" key="1">
    <source>
        <dbReference type="EMBL" id="CCV65741.1"/>
    </source>
</evidence>
<dbReference type="PANTHER" id="PTHR38451">
    <property type="entry name" value="TRNA (ADENINE(22)-N(1))-METHYLTRANSFERASE"/>
    <property type="match status" value="1"/>
</dbReference>
<dbReference type="KEGG" id="abra:BN85307200"/>
<dbReference type="AlphaFoldDB" id="U4KNC2"/>
<evidence type="ECO:0008006" key="3">
    <source>
        <dbReference type="Google" id="ProtNLM"/>
    </source>
</evidence>
<dbReference type="PIRSF" id="PIRSF018637">
    <property type="entry name" value="TrmK"/>
    <property type="match status" value="1"/>
</dbReference>
<dbReference type="Proteomes" id="UP000032737">
    <property type="component" value="Chromosome"/>
</dbReference>
<dbReference type="Pfam" id="PF04816">
    <property type="entry name" value="TrmK"/>
    <property type="match status" value="1"/>
</dbReference>
<dbReference type="InterPro" id="IPR006901">
    <property type="entry name" value="TrmK"/>
</dbReference>
<sequence length="214" mass="24320">MNRIDTLASLTKGIDTLLDIGTDHGYLIVKALKEGFINQAIAADLNSGPLSQAMKNIKTEGLNEKVSFIKSNGFESIDQPFDGVCIAGMGMHLISEILSQPHKKADKYILQSNTRVFELRSYLSANGFKIVDEKVVYDKHYYVIVVAIKEKERLNYEDLLLGPVLKHDKNAIKYYQKEMNKLKTILSYVDSDKKNQLIKELDILQKRVEILQIQ</sequence>
<dbReference type="EMBL" id="FO681348">
    <property type="protein sequence ID" value="CCV65741.1"/>
    <property type="molecule type" value="Genomic_DNA"/>
</dbReference>
<dbReference type="Gene3D" id="3.40.50.150">
    <property type="entry name" value="Vaccinia Virus protein VP39"/>
    <property type="match status" value="1"/>
</dbReference>